<accession>A0AAV4REX9</accession>
<keyword evidence="4" id="KW-1185">Reference proteome</keyword>
<protein>
    <recommendedName>
        <fullName evidence="5">Transmembrane protein</fullName>
    </recommendedName>
</protein>
<dbReference type="EMBL" id="BPLR01007903">
    <property type="protein sequence ID" value="GIY20533.1"/>
    <property type="molecule type" value="Genomic_DNA"/>
</dbReference>
<feature type="transmembrane region" description="Helical" evidence="2">
    <location>
        <begin position="40"/>
        <end position="63"/>
    </location>
</feature>
<feature type="region of interest" description="Disordered" evidence="1">
    <location>
        <begin position="95"/>
        <end position="114"/>
    </location>
</feature>
<comment type="caution">
    <text evidence="3">The sequence shown here is derived from an EMBL/GenBank/DDBJ whole genome shotgun (WGS) entry which is preliminary data.</text>
</comment>
<keyword evidence="2" id="KW-0472">Membrane</keyword>
<reference evidence="3 4" key="1">
    <citation type="submission" date="2021-06" db="EMBL/GenBank/DDBJ databases">
        <title>Caerostris extrusa draft genome.</title>
        <authorList>
            <person name="Kono N."/>
            <person name="Arakawa K."/>
        </authorList>
    </citation>
    <scope>NUCLEOTIDE SEQUENCE [LARGE SCALE GENOMIC DNA]</scope>
</reference>
<evidence type="ECO:0000313" key="3">
    <source>
        <dbReference type="EMBL" id="GIY20533.1"/>
    </source>
</evidence>
<evidence type="ECO:0008006" key="5">
    <source>
        <dbReference type="Google" id="ProtNLM"/>
    </source>
</evidence>
<evidence type="ECO:0000313" key="4">
    <source>
        <dbReference type="Proteomes" id="UP001054945"/>
    </source>
</evidence>
<name>A0AAV4REX9_CAEEX</name>
<sequence>MNSNRSGFCYCGIDAPITYSDIEENTQRSRPEGKSPFFQLFRFFVFFFLFFFSRIASMIWTFFERVTVLRLYFMGKTFSDGKGSPQTTKANFFSGRNGRWKPGGKRDKKMIEKS</sequence>
<feature type="compositionally biased region" description="Basic residues" evidence="1">
    <location>
        <begin position="98"/>
        <end position="108"/>
    </location>
</feature>
<organism evidence="3 4">
    <name type="scientific">Caerostris extrusa</name>
    <name type="common">Bark spider</name>
    <name type="synonym">Caerostris bankana</name>
    <dbReference type="NCBI Taxonomy" id="172846"/>
    <lineage>
        <taxon>Eukaryota</taxon>
        <taxon>Metazoa</taxon>
        <taxon>Ecdysozoa</taxon>
        <taxon>Arthropoda</taxon>
        <taxon>Chelicerata</taxon>
        <taxon>Arachnida</taxon>
        <taxon>Araneae</taxon>
        <taxon>Araneomorphae</taxon>
        <taxon>Entelegynae</taxon>
        <taxon>Araneoidea</taxon>
        <taxon>Araneidae</taxon>
        <taxon>Caerostris</taxon>
    </lineage>
</organism>
<keyword evidence="2" id="KW-1133">Transmembrane helix</keyword>
<dbReference type="AlphaFoldDB" id="A0AAV4REX9"/>
<evidence type="ECO:0000256" key="2">
    <source>
        <dbReference type="SAM" id="Phobius"/>
    </source>
</evidence>
<gene>
    <name evidence="3" type="ORF">CEXT_355531</name>
</gene>
<evidence type="ECO:0000256" key="1">
    <source>
        <dbReference type="SAM" id="MobiDB-lite"/>
    </source>
</evidence>
<keyword evidence="2" id="KW-0812">Transmembrane</keyword>
<dbReference type="Proteomes" id="UP001054945">
    <property type="component" value="Unassembled WGS sequence"/>
</dbReference>
<proteinExistence type="predicted"/>